<evidence type="ECO:0008006" key="4">
    <source>
        <dbReference type="Google" id="ProtNLM"/>
    </source>
</evidence>
<geneLocation type="plasmid" evidence="3">
    <name>ppmurdsm45305</name>
</geneLocation>
<sequence>MNHYGTMAKRHWQRFLPSRYRQISDPETFFTQLGQQVQEEITHRSEQILASQPPTSEYLRMVGRRKEAQLSAEEAVLAEMVLLPAEPGSPMDEDSGQTTPTSHDQQTNEGWIPLTEDPAHPAWQQMRELDDTR</sequence>
<dbReference type="EMBL" id="MASW01000024">
    <property type="protein sequence ID" value="PXY16594.1"/>
    <property type="molecule type" value="Genomic_DNA"/>
</dbReference>
<dbReference type="RefSeq" id="WP_112278836.1">
    <property type="nucleotide sequence ID" value="NZ_CM009984.1"/>
</dbReference>
<gene>
    <name evidence="2" type="ORF">BAY60_35975</name>
</gene>
<evidence type="ECO:0000313" key="3">
    <source>
        <dbReference type="Proteomes" id="UP000249915"/>
    </source>
</evidence>
<organism evidence="2 3">
    <name type="scientific">Prauserella muralis</name>
    <dbReference type="NCBI Taxonomy" id="588067"/>
    <lineage>
        <taxon>Bacteria</taxon>
        <taxon>Bacillati</taxon>
        <taxon>Actinomycetota</taxon>
        <taxon>Actinomycetes</taxon>
        <taxon>Pseudonocardiales</taxon>
        <taxon>Pseudonocardiaceae</taxon>
        <taxon>Prauserella</taxon>
    </lineage>
</organism>
<keyword evidence="3" id="KW-1185">Reference proteome</keyword>
<evidence type="ECO:0000256" key="1">
    <source>
        <dbReference type="SAM" id="MobiDB-lite"/>
    </source>
</evidence>
<dbReference type="OrthoDB" id="4244301at2"/>
<feature type="compositionally biased region" description="Polar residues" evidence="1">
    <location>
        <begin position="96"/>
        <end position="109"/>
    </location>
</feature>
<comment type="caution">
    <text evidence="2">The sequence shown here is derived from an EMBL/GenBank/DDBJ whole genome shotgun (WGS) entry which is preliminary data.</text>
</comment>
<dbReference type="AlphaFoldDB" id="A0A2V4ADD2"/>
<proteinExistence type="predicted"/>
<name>A0A2V4ADD2_9PSEU</name>
<keyword evidence="2" id="KW-0614">Plasmid</keyword>
<dbReference type="Proteomes" id="UP000249915">
    <property type="component" value="Plasmid pPmurDSM45305"/>
</dbReference>
<protein>
    <recommendedName>
        <fullName evidence="4">TnpV protein</fullName>
    </recommendedName>
</protein>
<feature type="region of interest" description="Disordered" evidence="1">
    <location>
        <begin position="84"/>
        <end position="133"/>
    </location>
</feature>
<evidence type="ECO:0000313" key="2">
    <source>
        <dbReference type="EMBL" id="PXY16594.1"/>
    </source>
</evidence>
<accession>A0A2V4ADD2</accession>
<reference evidence="2 3" key="1">
    <citation type="submission" date="2016-07" db="EMBL/GenBank/DDBJ databases">
        <title>Draft genome sequence of Prauserella muralis DSM 45305, isolated from a mould-covered wall in an indoor environment.</title>
        <authorList>
            <person name="Ruckert C."/>
            <person name="Albersmeier A."/>
            <person name="Jiang C.-L."/>
            <person name="Jiang Y."/>
            <person name="Kalinowski J."/>
            <person name="Schneider O."/>
            <person name="Winkler A."/>
            <person name="Zotchev S.B."/>
        </authorList>
    </citation>
    <scope>NUCLEOTIDE SEQUENCE [LARGE SCALE GENOMIC DNA]</scope>
    <source>
        <strain evidence="2 3">DSM 45305</strain>
        <plasmid evidence="3">ppmurdsm45305</plasmid>
    </source>
</reference>